<dbReference type="PANTHER" id="PTHR39430:SF1">
    <property type="entry name" value="PROTEASE"/>
    <property type="match status" value="1"/>
</dbReference>
<dbReference type="Pfam" id="PF02517">
    <property type="entry name" value="Rce1-like"/>
    <property type="match status" value="1"/>
</dbReference>
<keyword evidence="3" id="KW-0482">Metalloprotease</keyword>
<feature type="transmembrane region" description="Helical" evidence="1">
    <location>
        <begin position="188"/>
        <end position="208"/>
    </location>
</feature>
<keyword evidence="3" id="KW-0645">Protease</keyword>
<dbReference type="GO" id="GO:0008237">
    <property type="term" value="F:metallopeptidase activity"/>
    <property type="evidence" value="ECO:0007669"/>
    <property type="project" value="UniProtKB-KW"/>
</dbReference>
<evidence type="ECO:0000313" key="4">
    <source>
        <dbReference type="Proteomes" id="UP000723714"/>
    </source>
</evidence>
<keyword evidence="1" id="KW-1133">Transmembrane helix</keyword>
<proteinExistence type="predicted"/>
<evidence type="ECO:0000313" key="3">
    <source>
        <dbReference type="EMBL" id="MBU3875852.1"/>
    </source>
</evidence>
<gene>
    <name evidence="3" type="ORF">HGO97_008505</name>
</gene>
<feature type="transmembrane region" description="Helical" evidence="1">
    <location>
        <begin position="262"/>
        <end position="285"/>
    </location>
</feature>
<feature type="transmembrane region" description="Helical" evidence="1">
    <location>
        <begin position="132"/>
        <end position="151"/>
    </location>
</feature>
<keyword evidence="4" id="KW-1185">Reference proteome</keyword>
<feature type="domain" description="CAAX prenyl protease 2/Lysostaphin resistance protein A-like" evidence="2">
    <location>
        <begin position="135"/>
        <end position="228"/>
    </location>
</feature>
<feature type="transmembrane region" description="Helical" evidence="1">
    <location>
        <begin position="163"/>
        <end position="182"/>
    </location>
</feature>
<name>A0ABS6D2N0_9FIRM</name>
<feature type="transmembrane region" description="Helical" evidence="1">
    <location>
        <begin position="220"/>
        <end position="238"/>
    </location>
</feature>
<dbReference type="EMBL" id="JABACJ020000006">
    <property type="protein sequence ID" value="MBU3875852.1"/>
    <property type="molecule type" value="Genomic_DNA"/>
</dbReference>
<keyword evidence="1" id="KW-0472">Membrane</keyword>
<sequence>MSHSERTSSVPAKLTTKQAILGAVLAYISLIISQLAAVLVSQGIVRLGVPSAVGSAISGILYIVLAFLCVSLICRKCFKSTMDSCRITKFSVKPIWGITALILPCIIVFIYFMMPGHLKNTVMDAGELCYTITNAVIFYGLAAGIVEEVIFRGVIMSALEQRWNRYIAVIVPSVIFALSHVIGADLNFVSILQLLVAGSMVGIMFSLITYESGNIWNSALMHIIWNIVMIGGILHIGVEENKYFLFNYVLDSHSFAITGGDFGIEASVIAIMGYLIFSILAIVLLQRRRLK</sequence>
<comment type="caution">
    <text evidence="3">The sequence shown here is derived from an EMBL/GenBank/DDBJ whole genome shotgun (WGS) entry which is preliminary data.</text>
</comment>
<protein>
    <submittedName>
        <fullName evidence="3">CPBP family intramembrane metalloprotease</fullName>
    </submittedName>
</protein>
<organism evidence="3 4">
    <name type="scientific">Faecalicatena faecalis</name>
    <dbReference type="NCBI Taxonomy" id="2726362"/>
    <lineage>
        <taxon>Bacteria</taxon>
        <taxon>Bacillati</taxon>
        <taxon>Bacillota</taxon>
        <taxon>Clostridia</taxon>
        <taxon>Lachnospirales</taxon>
        <taxon>Lachnospiraceae</taxon>
        <taxon>Faecalicatena</taxon>
    </lineage>
</organism>
<dbReference type="InterPro" id="IPR003675">
    <property type="entry name" value="Rce1/LyrA-like_dom"/>
</dbReference>
<evidence type="ECO:0000256" key="1">
    <source>
        <dbReference type="SAM" id="Phobius"/>
    </source>
</evidence>
<accession>A0ABS6D2N0</accession>
<dbReference type="PANTHER" id="PTHR39430">
    <property type="entry name" value="MEMBRANE-ASSOCIATED PROTEASE-RELATED"/>
    <property type="match status" value="1"/>
</dbReference>
<reference evidence="3 4" key="1">
    <citation type="submission" date="2021-06" db="EMBL/GenBank/DDBJ databases">
        <title>Faecalicatena sp. nov. isolated from porcine feces.</title>
        <authorList>
            <person name="Oh B.S."/>
            <person name="Lee J.H."/>
        </authorList>
    </citation>
    <scope>NUCLEOTIDE SEQUENCE [LARGE SCALE GENOMIC DNA]</scope>
    <source>
        <strain evidence="3 4">AGMB00832</strain>
    </source>
</reference>
<feature type="transmembrane region" description="Helical" evidence="1">
    <location>
        <begin position="52"/>
        <end position="74"/>
    </location>
</feature>
<keyword evidence="3" id="KW-0378">Hydrolase</keyword>
<dbReference type="Proteomes" id="UP000723714">
    <property type="component" value="Unassembled WGS sequence"/>
</dbReference>
<feature type="transmembrane region" description="Helical" evidence="1">
    <location>
        <begin position="95"/>
        <end position="112"/>
    </location>
</feature>
<dbReference type="RefSeq" id="WP_216240881.1">
    <property type="nucleotide sequence ID" value="NZ_JABACJ020000006.1"/>
</dbReference>
<feature type="transmembrane region" description="Helical" evidence="1">
    <location>
        <begin position="20"/>
        <end position="40"/>
    </location>
</feature>
<keyword evidence="1" id="KW-0812">Transmembrane</keyword>
<evidence type="ECO:0000259" key="2">
    <source>
        <dbReference type="Pfam" id="PF02517"/>
    </source>
</evidence>